<keyword evidence="7" id="KW-0695">RNA-directed DNA polymerase</keyword>
<keyword evidence="12" id="KW-1185">Reference proteome</keyword>
<dbReference type="Gene3D" id="2.40.70.10">
    <property type="entry name" value="Acid Proteases"/>
    <property type="match status" value="1"/>
</dbReference>
<dbReference type="PANTHER" id="PTHR37984:SF9">
    <property type="entry name" value="INTEGRASE CATALYTIC DOMAIN-CONTAINING PROTEIN"/>
    <property type="match status" value="1"/>
</dbReference>
<dbReference type="Pfam" id="PF17921">
    <property type="entry name" value="Integrase_H2C2"/>
    <property type="match status" value="2"/>
</dbReference>
<protein>
    <recommendedName>
        <fullName evidence="1">RNA-directed DNA polymerase</fullName>
        <ecNumber evidence="1">2.7.7.49</ecNumber>
    </recommendedName>
</protein>
<evidence type="ECO:0000256" key="1">
    <source>
        <dbReference type="ARBA" id="ARBA00012493"/>
    </source>
</evidence>
<evidence type="ECO:0000256" key="3">
    <source>
        <dbReference type="ARBA" id="ARBA00022695"/>
    </source>
</evidence>
<evidence type="ECO:0000256" key="4">
    <source>
        <dbReference type="ARBA" id="ARBA00022722"/>
    </source>
</evidence>
<dbReference type="Pfam" id="PF17917">
    <property type="entry name" value="RT_RNaseH"/>
    <property type="match status" value="1"/>
</dbReference>
<dbReference type="Pfam" id="PF00665">
    <property type="entry name" value="rve"/>
    <property type="match status" value="2"/>
</dbReference>
<evidence type="ECO:0000256" key="5">
    <source>
        <dbReference type="ARBA" id="ARBA00022759"/>
    </source>
</evidence>
<dbReference type="InterPro" id="IPR021109">
    <property type="entry name" value="Peptidase_aspartic_dom_sf"/>
</dbReference>
<feature type="domain" description="Integrase catalytic" evidence="10">
    <location>
        <begin position="2025"/>
        <end position="2188"/>
    </location>
</feature>
<feature type="domain" description="Reverse transcriptase" evidence="9">
    <location>
        <begin position="1516"/>
        <end position="1695"/>
    </location>
</feature>
<dbReference type="Pfam" id="PF00078">
    <property type="entry name" value="RVT_1"/>
    <property type="match status" value="2"/>
</dbReference>
<feature type="compositionally biased region" description="Polar residues" evidence="8">
    <location>
        <begin position="1135"/>
        <end position="1146"/>
    </location>
</feature>
<evidence type="ECO:0000256" key="8">
    <source>
        <dbReference type="SAM" id="MobiDB-lite"/>
    </source>
</evidence>
<organism evidence="11 12">
    <name type="scientific">Cordylochernes scorpioides</name>
    <dbReference type="NCBI Taxonomy" id="51811"/>
    <lineage>
        <taxon>Eukaryota</taxon>
        <taxon>Metazoa</taxon>
        <taxon>Ecdysozoa</taxon>
        <taxon>Arthropoda</taxon>
        <taxon>Chelicerata</taxon>
        <taxon>Arachnida</taxon>
        <taxon>Pseudoscorpiones</taxon>
        <taxon>Cheliferoidea</taxon>
        <taxon>Chernetidae</taxon>
        <taxon>Cordylochernes</taxon>
    </lineage>
</organism>
<dbReference type="InterPro" id="IPR000477">
    <property type="entry name" value="RT_dom"/>
</dbReference>
<proteinExistence type="predicted"/>
<dbReference type="EC" id="2.7.7.49" evidence="1"/>
<feature type="compositionally biased region" description="Basic residues" evidence="8">
    <location>
        <begin position="1155"/>
        <end position="1176"/>
    </location>
</feature>
<evidence type="ECO:0000313" key="11">
    <source>
        <dbReference type="EMBL" id="UYV75544.1"/>
    </source>
</evidence>
<dbReference type="CDD" id="cd09274">
    <property type="entry name" value="RNase_HI_RT_Ty3"/>
    <property type="match status" value="2"/>
</dbReference>
<feature type="region of interest" description="Disordered" evidence="8">
    <location>
        <begin position="1068"/>
        <end position="1089"/>
    </location>
</feature>
<feature type="domain" description="Reverse transcriptase" evidence="9">
    <location>
        <begin position="107"/>
        <end position="301"/>
    </location>
</feature>
<keyword evidence="5" id="KW-0255">Endonuclease</keyword>
<dbReference type="Gene3D" id="3.10.10.10">
    <property type="entry name" value="HIV Type 1 Reverse Transcriptase, subunit A, domain 1"/>
    <property type="match status" value="2"/>
</dbReference>
<dbReference type="EMBL" id="CP092875">
    <property type="protein sequence ID" value="UYV75544.1"/>
    <property type="molecule type" value="Genomic_DNA"/>
</dbReference>
<keyword evidence="6" id="KW-0378">Hydrolase</keyword>
<dbReference type="InterPro" id="IPR043128">
    <property type="entry name" value="Rev_trsase/Diguanyl_cyclase"/>
</dbReference>
<evidence type="ECO:0000259" key="9">
    <source>
        <dbReference type="PROSITE" id="PS50878"/>
    </source>
</evidence>
<dbReference type="SUPFAM" id="SSF56672">
    <property type="entry name" value="DNA/RNA polymerases"/>
    <property type="match status" value="2"/>
</dbReference>
<dbReference type="Gene3D" id="3.30.70.270">
    <property type="match status" value="4"/>
</dbReference>
<name>A0ABY6L3V6_9ARAC</name>
<evidence type="ECO:0000256" key="2">
    <source>
        <dbReference type="ARBA" id="ARBA00022679"/>
    </source>
</evidence>
<evidence type="ECO:0000256" key="7">
    <source>
        <dbReference type="ARBA" id="ARBA00022918"/>
    </source>
</evidence>
<feature type="compositionally biased region" description="Basic and acidic residues" evidence="8">
    <location>
        <begin position="933"/>
        <end position="948"/>
    </location>
</feature>
<evidence type="ECO:0000256" key="6">
    <source>
        <dbReference type="ARBA" id="ARBA00022801"/>
    </source>
</evidence>
<dbReference type="InterPro" id="IPR043502">
    <property type="entry name" value="DNA/RNA_pol_sf"/>
</dbReference>
<feature type="region of interest" description="Disordered" evidence="8">
    <location>
        <begin position="856"/>
        <end position="956"/>
    </location>
</feature>
<dbReference type="Proteomes" id="UP001235939">
    <property type="component" value="Chromosome 13"/>
</dbReference>
<dbReference type="SUPFAM" id="SSF50630">
    <property type="entry name" value="Acid proteases"/>
    <property type="match status" value="1"/>
</dbReference>
<keyword evidence="3" id="KW-0548">Nucleotidyltransferase</keyword>
<dbReference type="Gene3D" id="3.30.420.10">
    <property type="entry name" value="Ribonuclease H-like superfamily/Ribonuclease H"/>
    <property type="match status" value="2"/>
</dbReference>
<dbReference type="SUPFAM" id="SSF53098">
    <property type="entry name" value="Ribonuclease H-like"/>
    <property type="match status" value="2"/>
</dbReference>
<dbReference type="InterPro" id="IPR012337">
    <property type="entry name" value="RNaseH-like_sf"/>
</dbReference>
<dbReference type="CDD" id="cd01647">
    <property type="entry name" value="RT_LTR"/>
    <property type="match status" value="2"/>
</dbReference>
<dbReference type="Pfam" id="PF17919">
    <property type="entry name" value="RT_RNaseH_2"/>
    <property type="match status" value="2"/>
</dbReference>
<dbReference type="PANTHER" id="PTHR37984">
    <property type="entry name" value="PROTEIN CBG26694"/>
    <property type="match status" value="1"/>
</dbReference>
<dbReference type="InterPro" id="IPR041373">
    <property type="entry name" value="RT_RNaseH"/>
</dbReference>
<reference evidence="11 12" key="1">
    <citation type="submission" date="2022-01" db="EMBL/GenBank/DDBJ databases">
        <title>A chromosomal length assembly of Cordylochernes scorpioides.</title>
        <authorList>
            <person name="Zeh D."/>
            <person name="Zeh J."/>
        </authorList>
    </citation>
    <scope>NUCLEOTIDE SEQUENCE [LARGE SCALE GENOMIC DNA]</scope>
    <source>
        <strain evidence="11">IN4F17</strain>
        <tissue evidence="11">Whole Body</tissue>
    </source>
</reference>
<feature type="compositionally biased region" description="Basic and acidic residues" evidence="8">
    <location>
        <begin position="889"/>
        <end position="899"/>
    </location>
</feature>
<keyword evidence="4" id="KW-0540">Nuclease</keyword>
<dbReference type="InterPro" id="IPR036397">
    <property type="entry name" value="RNaseH_sf"/>
</dbReference>
<dbReference type="InterPro" id="IPR041577">
    <property type="entry name" value="RT_RNaseH_2"/>
</dbReference>
<dbReference type="InterPro" id="IPR041588">
    <property type="entry name" value="Integrase_H2C2"/>
</dbReference>
<accession>A0ABY6L3V6</accession>
<feature type="region of interest" description="Disordered" evidence="8">
    <location>
        <begin position="1127"/>
        <end position="1199"/>
    </location>
</feature>
<dbReference type="PROSITE" id="PS50994">
    <property type="entry name" value="INTEGRASE"/>
    <property type="match status" value="2"/>
</dbReference>
<keyword evidence="2" id="KW-0808">Transferase</keyword>
<dbReference type="Gene3D" id="1.10.340.70">
    <property type="match status" value="2"/>
</dbReference>
<sequence length="2321" mass="266734">MIHVKLQNKGQHLNSKIYIVDKLKQPLLSGETSEKLNIVRMIQQLSSNFLNPKREFPEIFNGLGHAKINYKISLQPDAKPYALCTPRRVPIPLMKQVKEQLEEMTRLGVIESVEEPTEWCAGMVAVSKPGGKIRICVDLTKLNQYIRRENYPLPATEHILGQLGNACYFSKLDANSGFWQFGLAKESQKLTTFITPFGRFFFKRIPFGITSAPEIFQRKMTQLLGKIEGVVCFMDDIVVYGSSLEEHNERKSVNLELKLKFLGHTLSSEGLFIDEEKLDAITKMEAPRSTKELKSFLGMVNYLGKFIPNLADKLQPLNSLLSTKNEWVWDEPQKKSFNLLKQELVSRPNLALFDPSRTTIVSADASSFGLGGVLRQEQPDGSLKPIAYVSRTLSETEKRYSQIEKEGLAIVWTCDRLKDYVTGIKIHIETDHKPLIAIFTSKSLEDMTPRLQRLKMRMMRYSYQISHIAGKKQIVADMLSRKPMSKPHKDELEEELSAYIQSIEFPTTEERLLEISRKQKEDSLCSQLAKYCMSGWPKNKREVDPALRGYWQFQEDLTYQNGLLLRGQRILIPMSLRKDILEKLHQGHFGINKCRSRAKESVWWLGISQEIERMVSSCTKCLKERKPKHEPLMPSEFPIRPWQKVGMDLFYLNGRWYLIVCDYYSRYPEISLLQNLTAQEVISRLKSIFARHGTPETVRSDNGPQFQKVLGSEFSKFSKEWSFKHITSSPKFPQSNGFIEAIIKNIKQSFKKEEDCYLTLQAYRTMPLESGYSPAELLMGRRLRTSVPTIESSLMPRYLDSEALQEREKRRVINQKRLYDKRHDVHSLPPLQQRDSVWIRDQRVEGTVLHKSEEPRSYWLQTPQGKVRRNRLHLTPLPKMGSTMDASEDGQRQEQRNEETSTSTSTWLSRRCKDDQEQETEEDCPTPTASSTRDGRMQRDNQDQDPEKSLPSMPAMHTRYGRAVKIPRSLITWWRCWVTIPVPLAANINIGYGEMLCFNPEEEDIEDHVEEFKTWLTASKVPKGDWTKALVRRLPLDGCEFIKCRFDPSAALEDVLEARKLCYPRNDGRARSRGNELKKTRRPQSTEDTGRYLMNLITAHAMAATLIQARRHCGHWLQKTAYYWQPRGAPRGTQKRPTSYRRQNSSTRRINGTRNGRRQVQRRVGKQLRGRRKSGNKNKDEIQGPKRPRKKQEDLCYRTGRQDASLVTRRGTNTGIARKGGHVTLNKVPIEKSTLEIGGTAMEKFRWTGMTNFCLITHINETHVGKLIFDSGANVSCIDEGIANALGCARMPSKLLIRGISGSVVSNTCTYLEVNIDGFDICGRFTIIPGNGEKIIFGVDILTNYHCKIMFRDESVELYRPKIGRDDHVVELNEERELERLGTITSDRKNPKQKYCILDDLEIAPRCKTRVKLKGPTVMAGILEPHPDCVRRTGLLIPSVHVSETVSEIFIDVINTRNEPYDGHVQIRTTEVRYKAADIEPYHIKLKANTEPIRQKAYRRSPKERDIIEEQVKEMCEKGVIRKSTSPWASPVVLVKKSDGSYRFCVDYRKVNNVTEKFSYPLPDITDCLDRLAGMKYFSHTDFVSGYWQCPLDETSKPITVFTTGNGLYEFQVLPFGLTGAPGHFERIMDTLLAELKWSECMVYLDDVIVYGRDIREHNVRLTNVLECFRGAGLSLKPSKCRFAYQKLPILGHVVSENGIEPATDKIEAVKEFPIPKNVKQVRSFLGLCGYYRRFIKNFSKISKPLTCLTEKDKKFVIGPAEIAFETLKKKLTEEPILAHFNPDARIEIHTDASIVGLGAVLMQPDNDGLECLAIVWALQKLRPYIFGREFKVVTDHSALTWLANVRDPCSRLTRWGLKLMEHDFEIVHRAGRKNVAPDALSRNPFHKNDTNVEDNFNDLTACTVRIDENGQKEDTFCRDITGKLPDAKTRDEYKKINGILYKKNHATQGNQWLVVAPKQSVSEIMKTAHDIPEAGHMGVAKTVHRIKQRFYWKGLEEDVRKYVRSCKVCQAFKPQRFKPATPLEPLPPATDIWERVGIDHQGPFKKSVEGYEHILTIVDHFSKYALAIPVKDTKAETTCNALSDNLLYIFGTPKCIISDQGKSFDSSTFRDFTRLYGIKHIMASAALPQTNGLCEKLNGIIKNGIRVYLEDDHAEWPRFVKTATFAYNSSIQSSTQVTPHKLIFGVEPRTSLDVGLPTVDEPVKTYDEYVINRILENERLKKIADENYRDRTMMTKCQYDLANRDRFRKFEVGDLVLLESSRRKPGKTEKFLPKYVGPYVITDRIKETTYRLRPQDGRNENSRRQSTLAHVSRLKEFLER</sequence>
<dbReference type="InterPro" id="IPR001584">
    <property type="entry name" value="Integrase_cat-core"/>
</dbReference>
<gene>
    <name evidence="11" type="ORF">LAZ67_13000571</name>
</gene>
<evidence type="ECO:0000259" key="10">
    <source>
        <dbReference type="PROSITE" id="PS50994"/>
    </source>
</evidence>
<dbReference type="CDD" id="cd00303">
    <property type="entry name" value="retropepsin_like"/>
    <property type="match status" value="1"/>
</dbReference>
<dbReference type="InterPro" id="IPR050951">
    <property type="entry name" value="Retrovirus_Pol_polyprotein"/>
</dbReference>
<evidence type="ECO:0000313" key="12">
    <source>
        <dbReference type="Proteomes" id="UP001235939"/>
    </source>
</evidence>
<feature type="domain" description="Integrase catalytic" evidence="10">
    <location>
        <begin position="637"/>
        <end position="804"/>
    </location>
</feature>
<dbReference type="PROSITE" id="PS50878">
    <property type="entry name" value="RT_POL"/>
    <property type="match status" value="2"/>
</dbReference>